<proteinExistence type="predicted"/>
<feature type="region of interest" description="Disordered" evidence="1">
    <location>
        <begin position="529"/>
        <end position="671"/>
    </location>
</feature>
<feature type="compositionally biased region" description="Polar residues" evidence="1">
    <location>
        <begin position="172"/>
        <end position="195"/>
    </location>
</feature>
<accession>A0A9P4TUC7</accession>
<feature type="compositionally biased region" description="Polar residues" evidence="1">
    <location>
        <begin position="577"/>
        <end position="586"/>
    </location>
</feature>
<evidence type="ECO:0000313" key="3">
    <source>
        <dbReference type="Proteomes" id="UP000800235"/>
    </source>
</evidence>
<feature type="region of interest" description="Disordered" evidence="1">
    <location>
        <begin position="1"/>
        <end position="42"/>
    </location>
</feature>
<organism evidence="2 3">
    <name type="scientific">Tothia fuscella</name>
    <dbReference type="NCBI Taxonomy" id="1048955"/>
    <lineage>
        <taxon>Eukaryota</taxon>
        <taxon>Fungi</taxon>
        <taxon>Dikarya</taxon>
        <taxon>Ascomycota</taxon>
        <taxon>Pezizomycotina</taxon>
        <taxon>Dothideomycetes</taxon>
        <taxon>Pleosporomycetidae</taxon>
        <taxon>Venturiales</taxon>
        <taxon>Cylindrosympodiaceae</taxon>
        <taxon>Tothia</taxon>
    </lineage>
</organism>
<feature type="compositionally biased region" description="Pro residues" evidence="1">
    <location>
        <begin position="634"/>
        <end position="653"/>
    </location>
</feature>
<dbReference type="EMBL" id="MU007083">
    <property type="protein sequence ID" value="KAF2423296.1"/>
    <property type="molecule type" value="Genomic_DNA"/>
</dbReference>
<feature type="region of interest" description="Disordered" evidence="1">
    <location>
        <begin position="165"/>
        <end position="203"/>
    </location>
</feature>
<dbReference type="Proteomes" id="UP000800235">
    <property type="component" value="Unassembled WGS sequence"/>
</dbReference>
<gene>
    <name evidence="2" type="ORF">EJ08DRAFT_701246</name>
</gene>
<comment type="caution">
    <text evidence="2">The sequence shown here is derived from an EMBL/GenBank/DDBJ whole genome shotgun (WGS) entry which is preliminary data.</text>
</comment>
<keyword evidence="3" id="KW-1185">Reference proteome</keyword>
<feature type="compositionally biased region" description="Pro residues" evidence="1">
    <location>
        <begin position="555"/>
        <end position="564"/>
    </location>
</feature>
<sequence length="671" mass="74876">MGPNIDPSLQNSTNTSNADERDKPETDFTNGGSHQADTGPQHDLTALIDNNQVDNMINDYVDWENYLGNTVERWDSPLENYSNSTPFPDLDLNNIFERTDDTIDNLNNNLDITNNVPQNLDAPNGNMDIPSAGLDILPGEMSRASDNMNILGNLSSHMDNSEALPAREGLSDSASLNSDQGPATANASSPNQSSPEAPPEQVDRRRHIHIAADGMRDLHFQCGNTVFYLSSSDIMQRIPRLFFMNESNRNRTERALFLKDADAMECIFRLAHGQTPNHIEEILSLEHICEVLHHHALHFGCVALVRDYVDERLNLLSKLGEWYGVEARVGRKAVVHARPAFHLVYNLAYTYGLVTHARNALRGLALDMASGAKPDEDMCNGESVTDRDLPENVRTYLRQIRQKIIGEISNLGPCTVRVFFDVDRTEEEYRPPGPNRPDVVEEDTRITLGEPKFHLHSQETLMACVEYLCTRVSMDKIPNNSNGGYGATMRENLRYILDHQPYLPADLHQLIVGRGDRLKQQHDLLMRVAPRTEHQEETPQATQESRTDSDSGAYPQPPQAPTTPAPTIRTGHLVGTLQATQESQTDSGRHLQPPQATTYLRPPQAPTTPAPTTGTGRQEETLPAIQENQTNPKSYPPPPPQASTGPAPFPSPYPAEFRNGRPFDFNEWLND</sequence>
<dbReference type="AlphaFoldDB" id="A0A9P4TUC7"/>
<protein>
    <submittedName>
        <fullName evidence="2">Uncharacterized protein</fullName>
    </submittedName>
</protein>
<feature type="compositionally biased region" description="Polar residues" evidence="1">
    <location>
        <begin position="7"/>
        <end position="17"/>
    </location>
</feature>
<evidence type="ECO:0000313" key="2">
    <source>
        <dbReference type="EMBL" id="KAF2423296.1"/>
    </source>
</evidence>
<reference evidence="2" key="1">
    <citation type="journal article" date="2020" name="Stud. Mycol.">
        <title>101 Dothideomycetes genomes: a test case for predicting lifestyles and emergence of pathogens.</title>
        <authorList>
            <person name="Haridas S."/>
            <person name="Albert R."/>
            <person name="Binder M."/>
            <person name="Bloem J."/>
            <person name="Labutti K."/>
            <person name="Salamov A."/>
            <person name="Andreopoulos B."/>
            <person name="Baker S."/>
            <person name="Barry K."/>
            <person name="Bills G."/>
            <person name="Bluhm B."/>
            <person name="Cannon C."/>
            <person name="Castanera R."/>
            <person name="Culley D."/>
            <person name="Daum C."/>
            <person name="Ezra D."/>
            <person name="Gonzalez J."/>
            <person name="Henrissat B."/>
            <person name="Kuo A."/>
            <person name="Liang C."/>
            <person name="Lipzen A."/>
            <person name="Lutzoni F."/>
            <person name="Magnuson J."/>
            <person name="Mondo S."/>
            <person name="Nolan M."/>
            <person name="Ohm R."/>
            <person name="Pangilinan J."/>
            <person name="Park H.-J."/>
            <person name="Ramirez L."/>
            <person name="Alfaro M."/>
            <person name="Sun H."/>
            <person name="Tritt A."/>
            <person name="Yoshinaga Y."/>
            <person name="Zwiers L.-H."/>
            <person name="Turgeon B."/>
            <person name="Goodwin S."/>
            <person name="Spatafora J."/>
            <person name="Crous P."/>
            <person name="Grigoriev I."/>
        </authorList>
    </citation>
    <scope>NUCLEOTIDE SEQUENCE</scope>
    <source>
        <strain evidence="2">CBS 130266</strain>
    </source>
</reference>
<feature type="compositionally biased region" description="Polar residues" evidence="1">
    <location>
        <begin position="27"/>
        <end position="38"/>
    </location>
</feature>
<evidence type="ECO:0000256" key="1">
    <source>
        <dbReference type="SAM" id="MobiDB-lite"/>
    </source>
</evidence>
<name>A0A9P4TUC7_9PEZI</name>